<keyword evidence="2" id="KW-0963">Cytoplasm</keyword>
<dbReference type="SUPFAM" id="SSF46785">
    <property type="entry name" value="Winged helix' DNA-binding domain"/>
    <property type="match status" value="1"/>
</dbReference>
<proteinExistence type="predicted"/>
<comment type="caution">
    <text evidence="7">The sequence shown here is derived from an EMBL/GenBank/DDBJ whole genome shotgun (WGS) entry which is preliminary data.</text>
</comment>
<dbReference type="AlphaFoldDB" id="A0A5C4LVN3"/>
<dbReference type="GO" id="GO:0005737">
    <property type="term" value="C:cytoplasm"/>
    <property type="evidence" value="ECO:0007669"/>
    <property type="project" value="UniProtKB-SubCell"/>
</dbReference>
<dbReference type="Proteomes" id="UP000305546">
    <property type="component" value="Unassembled WGS sequence"/>
</dbReference>
<dbReference type="Pfam" id="PF22381">
    <property type="entry name" value="Staph_reg_Sar_Rot"/>
    <property type="match status" value="1"/>
</dbReference>
<dbReference type="Gene3D" id="1.10.10.10">
    <property type="entry name" value="Winged helix-like DNA-binding domain superfamily/Winged helix DNA-binding domain"/>
    <property type="match status" value="1"/>
</dbReference>
<dbReference type="GO" id="GO:0003700">
    <property type="term" value="F:DNA-binding transcription factor activity"/>
    <property type="evidence" value="ECO:0007669"/>
    <property type="project" value="InterPro"/>
</dbReference>
<evidence type="ECO:0000313" key="7">
    <source>
        <dbReference type="EMBL" id="TNC23454.1"/>
    </source>
</evidence>
<gene>
    <name evidence="7" type="ORF">FG385_21660</name>
</gene>
<keyword evidence="8" id="KW-1185">Reference proteome</keyword>
<evidence type="ECO:0000259" key="6">
    <source>
        <dbReference type="PROSITE" id="PS50995"/>
    </source>
</evidence>
<dbReference type="SMART" id="SM00347">
    <property type="entry name" value="HTH_MARR"/>
    <property type="match status" value="1"/>
</dbReference>
<name>A0A5C4LVN3_9PSEU</name>
<evidence type="ECO:0000256" key="1">
    <source>
        <dbReference type="ARBA" id="ARBA00004496"/>
    </source>
</evidence>
<comment type="subcellular location">
    <subcellularLocation>
        <location evidence="1">Cytoplasm</location>
    </subcellularLocation>
</comment>
<dbReference type="PANTHER" id="PTHR33164:SF5">
    <property type="entry name" value="ORGANIC HYDROPEROXIDE RESISTANCE TRANSCRIPTIONAL REGULATOR"/>
    <property type="match status" value="1"/>
</dbReference>
<sequence length="155" mass="17283">MEMPAEAPRLDDQVCFALYAASRAVTSLYRPLLDELNLTYPQYLVMMVLWEHGSSQVKDLGAALSLDSGTLSPLLKRLEKLEYVRRERRSDDERSVCVTLTEKGESLKEKTISLPVTMGEAMGLDSAGLDELRETLRALTNSVNDYRVRPTAAAS</sequence>
<feature type="domain" description="HTH marR-type" evidence="6">
    <location>
        <begin position="11"/>
        <end position="141"/>
    </location>
</feature>
<reference evidence="7 8" key="1">
    <citation type="submission" date="2019-06" db="EMBL/GenBank/DDBJ databases">
        <title>Amycolatopsis alkalitolerans sp. nov., isolated from Gastrodia elata Blume.</title>
        <authorList>
            <person name="Narsing Rao M.P."/>
            <person name="Li W.J."/>
        </authorList>
    </citation>
    <scope>NUCLEOTIDE SEQUENCE [LARGE SCALE GENOMIC DNA]</scope>
    <source>
        <strain evidence="7 8">SYSUP0005</strain>
    </source>
</reference>
<dbReference type="EMBL" id="VDFW01000020">
    <property type="protein sequence ID" value="TNC23454.1"/>
    <property type="molecule type" value="Genomic_DNA"/>
</dbReference>
<evidence type="ECO:0000313" key="8">
    <source>
        <dbReference type="Proteomes" id="UP000305546"/>
    </source>
</evidence>
<dbReference type="InterPro" id="IPR055166">
    <property type="entry name" value="Transc_reg_Sar_Rot_HTH"/>
</dbReference>
<dbReference type="InterPro" id="IPR036388">
    <property type="entry name" value="WH-like_DNA-bd_sf"/>
</dbReference>
<organism evidence="7 8">
    <name type="scientific">Amycolatopsis alkalitolerans</name>
    <dbReference type="NCBI Taxonomy" id="2547244"/>
    <lineage>
        <taxon>Bacteria</taxon>
        <taxon>Bacillati</taxon>
        <taxon>Actinomycetota</taxon>
        <taxon>Actinomycetes</taxon>
        <taxon>Pseudonocardiales</taxon>
        <taxon>Pseudonocardiaceae</taxon>
        <taxon>Amycolatopsis</taxon>
    </lineage>
</organism>
<accession>A0A5C4LVN3</accession>
<protein>
    <submittedName>
        <fullName evidence="7">MarR family transcriptional regulator</fullName>
    </submittedName>
</protein>
<keyword evidence="5" id="KW-0804">Transcription</keyword>
<dbReference type="PANTHER" id="PTHR33164">
    <property type="entry name" value="TRANSCRIPTIONAL REGULATOR, MARR FAMILY"/>
    <property type="match status" value="1"/>
</dbReference>
<dbReference type="GO" id="GO:0006950">
    <property type="term" value="P:response to stress"/>
    <property type="evidence" value="ECO:0007669"/>
    <property type="project" value="TreeGrafter"/>
</dbReference>
<dbReference type="InterPro" id="IPR039422">
    <property type="entry name" value="MarR/SlyA-like"/>
</dbReference>
<evidence type="ECO:0000256" key="4">
    <source>
        <dbReference type="ARBA" id="ARBA00023125"/>
    </source>
</evidence>
<evidence type="ECO:0000256" key="3">
    <source>
        <dbReference type="ARBA" id="ARBA00023015"/>
    </source>
</evidence>
<dbReference type="GO" id="GO:0003677">
    <property type="term" value="F:DNA binding"/>
    <property type="evidence" value="ECO:0007669"/>
    <property type="project" value="UniProtKB-KW"/>
</dbReference>
<evidence type="ECO:0000256" key="2">
    <source>
        <dbReference type="ARBA" id="ARBA00022490"/>
    </source>
</evidence>
<dbReference type="InterPro" id="IPR036390">
    <property type="entry name" value="WH_DNA-bd_sf"/>
</dbReference>
<dbReference type="OrthoDB" id="9806864at2"/>
<dbReference type="PROSITE" id="PS50995">
    <property type="entry name" value="HTH_MARR_2"/>
    <property type="match status" value="1"/>
</dbReference>
<dbReference type="FunFam" id="1.10.10.10:FF:000163">
    <property type="entry name" value="MarR family transcriptional regulator"/>
    <property type="match status" value="1"/>
</dbReference>
<keyword evidence="3" id="KW-0805">Transcription regulation</keyword>
<dbReference type="PRINTS" id="PR00598">
    <property type="entry name" value="HTHMARR"/>
</dbReference>
<evidence type="ECO:0000256" key="5">
    <source>
        <dbReference type="ARBA" id="ARBA00023163"/>
    </source>
</evidence>
<dbReference type="InterPro" id="IPR000835">
    <property type="entry name" value="HTH_MarR-typ"/>
</dbReference>
<keyword evidence="4" id="KW-0238">DNA-binding</keyword>